<dbReference type="PROSITE" id="PS51257">
    <property type="entry name" value="PROKAR_LIPOPROTEIN"/>
    <property type="match status" value="1"/>
</dbReference>
<dbReference type="GeneID" id="66609125"/>
<dbReference type="Proteomes" id="UP000007756">
    <property type="component" value="Chromosome"/>
</dbReference>
<dbReference type="PATRIC" id="fig|722438.3.peg.254"/>
<dbReference type="RefSeq" id="WP_010874586.1">
    <property type="nucleotide sequence ID" value="NZ_CP010546.1"/>
</dbReference>
<dbReference type="Pfam" id="PF00436">
    <property type="entry name" value="SSB"/>
    <property type="match status" value="1"/>
</dbReference>
<evidence type="ECO:0000256" key="1">
    <source>
        <dbReference type="ARBA" id="ARBA00023125"/>
    </source>
</evidence>
<dbReference type="PANTHER" id="PTHR10302">
    <property type="entry name" value="SINGLE-STRANDED DNA-BINDING PROTEIN"/>
    <property type="match status" value="1"/>
</dbReference>
<dbReference type="PROSITE" id="PS50935">
    <property type="entry name" value="SSB"/>
    <property type="match status" value="1"/>
</dbReference>
<dbReference type="CDD" id="cd04496">
    <property type="entry name" value="SSB_OBF"/>
    <property type="match status" value="1"/>
</dbReference>
<dbReference type="InterPro" id="IPR000424">
    <property type="entry name" value="Primosome_PriB/ssb"/>
</dbReference>
<evidence type="ECO:0000256" key="2">
    <source>
        <dbReference type="PIRNR" id="PIRNR002070"/>
    </source>
</evidence>
<dbReference type="SMR" id="A0A0H3DKC3"/>
<dbReference type="SUPFAM" id="SSF50249">
    <property type="entry name" value="Nucleic acid-binding proteins"/>
    <property type="match status" value="1"/>
</dbReference>
<dbReference type="PANTHER" id="PTHR10302:SF27">
    <property type="entry name" value="SINGLE-STRANDED DNA-BINDING PROTEIN"/>
    <property type="match status" value="1"/>
</dbReference>
<proteinExistence type="predicted"/>
<name>A0A0H3DKC3_MYCPB</name>
<evidence type="ECO:0000313" key="5">
    <source>
        <dbReference type="Proteomes" id="UP000007756"/>
    </source>
</evidence>
<accession>A0A0H3DKC3</accession>
<dbReference type="STRING" id="722438.F539_01275"/>
<feature type="region of interest" description="Disordered" evidence="3">
    <location>
        <begin position="140"/>
        <end position="166"/>
    </location>
</feature>
<dbReference type="eggNOG" id="COG0629">
    <property type="taxonomic scope" value="Bacteria"/>
</dbReference>
<dbReference type="GO" id="GO:0009295">
    <property type="term" value="C:nucleoid"/>
    <property type="evidence" value="ECO:0007669"/>
    <property type="project" value="TreeGrafter"/>
</dbReference>
<dbReference type="InterPro" id="IPR012340">
    <property type="entry name" value="NA-bd_OB-fold"/>
</dbReference>
<dbReference type="PaxDb" id="722438-MPNE_0261"/>
<dbReference type="KEGG" id="mpj:MPNE_0261"/>
<dbReference type="AlphaFoldDB" id="A0A0H3DKC3"/>
<sequence>MNRVFLFGKLSFDPNKLQTRTNNIGASFSLACIDSSGFNDSKSYIRITAWGKVASFVLTLKPGDSVFVEGRLSTYKMNNRSDDPNSKATYALQVIADKVYRPDEENSLEQPVDKATVIDSPFLAAKTNATENELAQAFPISLDDEDDDINPILNNDSQLEEESDDE</sequence>
<dbReference type="GO" id="GO:0006260">
    <property type="term" value="P:DNA replication"/>
    <property type="evidence" value="ECO:0007669"/>
    <property type="project" value="InterPro"/>
</dbReference>
<evidence type="ECO:0000313" key="4">
    <source>
        <dbReference type="EMBL" id="ADK86698.1"/>
    </source>
</evidence>
<dbReference type="InterPro" id="IPR011344">
    <property type="entry name" value="ssDNA-bd"/>
</dbReference>
<organism evidence="4 5">
    <name type="scientific">Mycoplasmoides pneumoniae (strain ATCC 15531 / DSM 23978 / CIP 103766 / NBRC 14401 / NCTC 10119 / FH)</name>
    <name type="common">Mycoplasma pneumoniae</name>
    <dbReference type="NCBI Taxonomy" id="722438"/>
    <lineage>
        <taxon>Bacteria</taxon>
        <taxon>Bacillati</taxon>
        <taxon>Mycoplasmatota</taxon>
        <taxon>Mycoplasmoidales</taxon>
        <taxon>Mycoplasmoidaceae</taxon>
        <taxon>Mycoplasmoides</taxon>
    </lineage>
</organism>
<evidence type="ECO:0000256" key="3">
    <source>
        <dbReference type="SAM" id="MobiDB-lite"/>
    </source>
</evidence>
<dbReference type="Gene3D" id="2.40.50.140">
    <property type="entry name" value="Nucleic acid-binding proteins"/>
    <property type="match status" value="1"/>
</dbReference>
<dbReference type="EMBL" id="CP002077">
    <property type="protein sequence ID" value="ADK86698.1"/>
    <property type="molecule type" value="Genomic_DNA"/>
</dbReference>
<reference evidence="4 5" key="1">
    <citation type="journal article" date="2010" name="Appl. Environ. Microbiol.">
        <title>Targeted chromosomal knockouts in Mycoplasma pneumoniae.</title>
        <authorList>
            <person name="Krishnakumar R."/>
            <person name="Assad-Garcia N."/>
            <person name="Benders G.A."/>
            <person name="Phan Q."/>
            <person name="Montague M.G."/>
            <person name="Glass J.I."/>
        </authorList>
    </citation>
    <scope>NUCLEOTIDE SEQUENCE [LARGE SCALE GENOMIC DNA]</scope>
    <source>
        <strain evidence="5">ATCC 15531 / DSM 22911 / NBRC 14401 / NCTC 10119 / FH</strain>
    </source>
</reference>
<dbReference type="PIRSF" id="PIRSF002070">
    <property type="entry name" value="SSB"/>
    <property type="match status" value="1"/>
</dbReference>
<gene>
    <name evidence="4" type="ordered locus">MPNE_0261</name>
</gene>
<keyword evidence="1 2" id="KW-0238">DNA-binding</keyword>
<dbReference type="GO" id="GO:0003697">
    <property type="term" value="F:single-stranded DNA binding"/>
    <property type="evidence" value="ECO:0007669"/>
    <property type="project" value="InterPro"/>
</dbReference>
<dbReference type="HOGENOM" id="CLU_1650259_0_0_14"/>
<protein>
    <recommendedName>
        <fullName evidence="2">Single-stranded DNA-binding protein</fullName>
    </recommendedName>
</protein>